<dbReference type="EMBL" id="ACJA02000004">
    <property type="protein sequence ID" value="EFH94644.1"/>
    <property type="molecule type" value="Genomic_DNA"/>
</dbReference>
<evidence type="ECO:0000256" key="8">
    <source>
        <dbReference type="PROSITE-ProRule" id="PRU10100"/>
    </source>
</evidence>
<comment type="similarity">
    <text evidence="1">Belongs to the asparaginase 1 family.</text>
</comment>
<dbReference type="SFLD" id="SFLDS00057">
    <property type="entry name" value="Glutaminase/Asparaginase"/>
    <property type="match status" value="1"/>
</dbReference>
<dbReference type="EC" id="3.5.1.1" evidence="2"/>
<dbReference type="CDD" id="cd08964">
    <property type="entry name" value="L-asparaginase_II"/>
    <property type="match status" value="1"/>
</dbReference>
<protein>
    <recommendedName>
        <fullName evidence="2">asparaginase</fullName>
        <ecNumber evidence="2">3.5.1.1</ecNumber>
    </recommendedName>
</protein>
<reference evidence="11" key="1">
    <citation type="submission" date="2010-05" db="EMBL/GenBank/DDBJ databases">
        <authorList>
            <person name="Muzny D."/>
            <person name="Qin X."/>
            <person name="Buhay C."/>
            <person name="Dugan-Rocha S."/>
            <person name="Ding Y."/>
            <person name="Chen G."/>
            <person name="Hawes A."/>
            <person name="Holder M."/>
            <person name="Jhangiani S."/>
            <person name="Johnson A."/>
            <person name="Khan Z."/>
            <person name="Li Z."/>
            <person name="Liu W."/>
            <person name="Liu X."/>
            <person name="Perez L."/>
            <person name="Shen H."/>
            <person name="Wang Q."/>
            <person name="Watt J."/>
            <person name="Xi L."/>
            <person name="Xin Y."/>
            <person name="Zhou J."/>
            <person name="Deng J."/>
            <person name="Jiang H."/>
            <person name="Liu Y."/>
            <person name="Qu J."/>
            <person name="Song X.-Z."/>
            <person name="Zhang L."/>
            <person name="Villasana D."/>
            <person name="Johnson A."/>
            <person name="Liu J."/>
            <person name="Liyanage D."/>
            <person name="Lorensuhewa L."/>
            <person name="Robinson T."/>
            <person name="Song A."/>
            <person name="Song B.-B."/>
            <person name="Dinh H."/>
            <person name="Thornton R."/>
            <person name="Coyle M."/>
            <person name="Francisco L."/>
            <person name="Jackson L."/>
            <person name="Javaid M."/>
            <person name="Korchina V."/>
            <person name="Kovar C."/>
            <person name="Mata R."/>
            <person name="Mathew T."/>
            <person name="Ngo R."/>
            <person name="Nguyen L."/>
            <person name="Nguyen N."/>
            <person name="Okwuonu G."/>
            <person name="Ongeri F."/>
            <person name="Pham C."/>
            <person name="Simmons D."/>
            <person name="Wilczek-Boney K."/>
            <person name="Hale W."/>
            <person name="Jakkamsetti A."/>
            <person name="Pham P."/>
            <person name="Ruth R."/>
            <person name="San Lucas F."/>
            <person name="Warren J."/>
            <person name="Zhang J."/>
            <person name="Zhao Z."/>
            <person name="Zhou C."/>
            <person name="Zhu D."/>
            <person name="Lee S."/>
            <person name="Bess C."/>
            <person name="Blankenburg K."/>
            <person name="Forbes L."/>
            <person name="Fu Q."/>
            <person name="Gubbala S."/>
            <person name="Hirani K."/>
            <person name="Jayaseelan J.C."/>
            <person name="Lara F."/>
            <person name="Munidasa M."/>
            <person name="Palculict T."/>
            <person name="Patil S."/>
            <person name="Pu L.-L."/>
            <person name="Saada N."/>
            <person name="Tang L."/>
            <person name="Weissenberger G."/>
            <person name="Zhu Y."/>
            <person name="Hemphill L."/>
            <person name="Shang Y."/>
            <person name="Youmans B."/>
            <person name="Ayvaz T."/>
            <person name="Ross M."/>
            <person name="Santibanez J."/>
            <person name="Aqrawi P."/>
            <person name="Gross S."/>
            <person name="Joshi V."/>
            <person name="Fowler G."/>
            <person name="Nazareth L."/>
            <person name="Reid J."/>
            <person name="Worley K."/>
            <person name="Petrosino J."/>
            <person name="Highlander S."/>
            <person name="Gibbs R."/>
        </authorList>
    </citation>
    <scope>NUCLEOTIDE SEQUENCE [LARGE SCALE GENOMIC DNA]</scope>
    <source>
        <strain evidence="11">MN8</strain>
    </source>
</reference>
<dbReference type="GO" id="GO:0004067">
    <property type="term" value="F:asparaginase activity"/>
    <property type="evidence" value="ECO:0007669"/>
    <property type="project" value="UniProtKB-UniRule"/>
</dbReference>
<dbReference type="Pfam" id="PF17763">
    <property type="entry name" value="Asparaginase_C"/>
    <property type="match status" value="1"/>
</dbReference>
<dbReference type="SUPFAM" id="SSF53774">
    <property type="entry name" value="Glutaminase/Asparaginase"/>
    <property type="match status" value="1"/>
</dbReference>
<gene>
    <name evidence="11" type="ORF">HMPREF0769_12265</name>
</gene>
<evidence type="ECO:0000256" key="5">
    <source>
        <dbReference type="PIRSR" id="PIRSR001220-1"/>
    </source>
</evidence>
<keyword evidence="3 11" id="KW-0378">Hydrolase</keyword>
<dbReference type="FunFam" id="3.40.50.1170:FF:000001">
    <property type="entry name" value="L-asparaginase 2"/>
    <property type="match status" value="1"/>
</dbReference>
<dbReference type="PROSITE" id="PS00144">
    <property type="entry name" value="ASN_GLN_ASE_1"/>
    <property type="match status" value="1"/>
</dbReference>
<evidence type="ECO:0000256" key="4">
    <source>
        <dbReference type="ARBA" id="ARBA00049366"/>
    </source>
</evidence>
<dbReference type="PRINTS" id="PR00139">
    <property type="entry name" value="ASNGLNASE"/>
</dbReference>
<feature type="binding site" evidence="6">
    <location>
        <begin position="94"/>
        <end position="95"/>
    </location>
    <ligand>
        <name>substrate</name>
    </ligand>
</feature>
<dbReference type="InterPro" id="IPR027474">
    <property type="entry name" value="L-asparaginase_N"/>
</dbReference>
<dbReference type="FunFam" id="3.40.50.40:FF:000003">
    <property type="entry name" value="L-asparaginase 2"/>
    <property type="match status" value="1"/>
</dbReference>
<proteinExistence type="inferred from homology"/>
<evidence type="ECO:0000256" key="6">
    <source>
        <dbReference type="PIRSR" id="PIRSR001220-2"/>
    </source>
</evidence>
<evidence type="ECO:0000256" key="7">
    <source>
        <dbReference type="PROSITE-ProRule" id="PRU10099"/>
    </source>
</evidence>
<dbReference type="Pfam" id="PF00710">
    <property type="entry name" value="Asparaginase"/>
    <property type="match status" value="1"/>
</dbReference>
<dbReference type="PIRSF" id="PIRSF001220">
    <property type="entry name" value="L-ASNase_gatD"/>
    <property type="match status" value="1"/>
</dbReference>
<dbReference type="InterPro" id="IPR040919">
    <property type="entry name" value="Asparaginase_C"/>
</dbReference>
<feature type="domain" description="L-asparaginase N-terminal" evidence="9">
    <location>
        <begin position="11"/>
        <end position="198"/>
    </location>
</feature>
<comment type="caution">
    <text evidence="11">The sequence shown here is derived from an EMBL/GenBank/DDBJ whole genome shotgun (WGS) entry which is preliminary data.</text>
</comment>
<comment type="catalytic activity">
    <reaction evidence="4">
        <text>L-asparagine + H2O = L-aspartate + NH4(+)</text>
        <dbReference type="Rhea" id="RHEA:21016"/>
        <dbReference type="ChEBI" id="CHEBI:15377"/>
        <dbReference type="ChEBI" id="CHEBI:28938"/>
        <dbReference type="ChEBI" id="CHEBI:29991"/>
        <dbReference type="ChEBI" id="CHEBI:58048"/>
        <dbReference type="EC" id="3.5.1.1"/>
    </reaction>
</comment>
<dbReference type="InterPro" id="IPR020827">
    <property type="entry name" value="Asparaginase/glutaminase_AS1"/>
</dbReference>
<dbReference type="PANTHER" id="PTHR11707:SF28">
    <property type="entry name" value="60 KDA LYSOPHOSPHOLIPASE"/>
    <property type="match status" value="1"/>
</dbReference>
<evidence type="ECO:0000256" key="3">
    <source>
        <dbReference type="ARBA" id="ARBA00022801"/>
    </source>
</evidence>
<dbReference type="PROSITE" id="PS00917">
    <property type="entry name" value="ASN_GLN_ASE_2"/>
    <property type="match status" value="1"/>
</dbReference>
<dbReference type="GO" id="GO:0006528">
    <property type="term" value="P:asparagine metabolic process"/>
    <property type="evidence" value="ECO:0007669"/>
    <property type="project" value="InterPro"/>
</dbReference>
<dbReference type="PROSITE" id="PS51732">
    <property type="entry name" value="ASN_GLN_ASE_3"/>
    <property type="match status" value="1"/>
</dbReference>
<evidence type="ECO:0000259" key="9">
    <source>
        <dbReference type="Pfam" id="PF00710"/>
    </source>
</evidence>
<feature type="active site" description="O-isoaspartyl threonine intermediate" evidence="5">
    <location>
        <position position="19"/>
    </location>
</feature>
<dbReference type="AlphaFoldDB" id="A0A0E1X5A6"/>
<dbReference type="InterPro" id="IPR036152">
    <property type="entry name" value="Asp/glu_Ase-like_sf"/>
</dbReference>
<name>A0A0E1X5A6_STAAU</name>
<dbReference type="PANTHER" id="PTHR11707">
    <property type="entry name" value="L-ASPARAGINASE"/>
    <property type="match status" value="1"/>
</dbReference>
<dbReference type="InterPro" id="IPR037152">
    <property type="entry name" value="L-asparaginase_N_sf"/>
</dbReference>
<dbReference type="InterPro" id="IPR006034">
    <property type="entry name" value="Asparaginase/glutaminase-like"/>
</dbReference>
<evidence type="ECO:0000313" key="11">
    <source>
        <dbReference type="EMBL" id="EFH94644.1"/>
    </source>
</evidence>
<feature type="binding site" evidence="6">
    <location>
        <position position="61"/>
    </location>
    <ligand>
        <name>substrate</name>
    </ligand>
</feature>
<evidence type="ECO:0000256" key="2">
    <source>
        <dbReference type="ARBA" id="ARBA00012920"/>
    </source>
</evidence>
<dbReference type="InterPro" id="IPR027475">
    <property type="entry name" value="Asparaginase/glutaminase_AS2"/>
</dbReference>
<feature type="active site" evidence="7">
    <location>
        <position position="19"/>
    </location>
</feature>
<sequence length="329" mass="36619">MKYRRKYMKHLLVIHTGGTISMSQDQSNKVVTNDINPISLHQDVINQYAQIDELNPFNVPSPHMTIQHVKQLKDIILEAVTNKYYDGFVITHGTDTLEETAFLLDLILGIEQPVVITGAMRSSNEIGSDGLYNYISAIRVASDEKARHKGVMVVFNDEIHTARNVTKTHTSNTNTFQSPNHGPLGVLTKDRVQFHHMPYRQQALENVNEKLNVPLVKAYMGMPGDIFSFYSREGIDGMVIEALGQGNMPPSALEGIQQLVSLNIPIVLVSRSFNGIVSPTYAYDGGGYQLAQQGFIFSNGLNGPKARLKLLVALSNNLDKAEIKSYFEL</sequence>
<accession>A0A0E1X5A6</accession>
<dbReference type="Gene3D" id="3.40.50.40">
    <property type="match status" value="1"/>
</dbReference>
<dbReference type="Proteomes" id="UP000003455">
    <property type="component" value="Chromosome"/>
</dbReference>
<feature type="active site" evidence="8">
    <location>
        <position position="94"/>
    </location>
</feature>
<evidence type="ECO:0000259" key="10">
    <source>
        <dbReference type="Pfam" id="PF17763"/>
    </source>
</evidence>
<feature type="domain" description="Asparaginase/glutaminase C-terminal" evidence="10">
    <location>
        <begin position="212"/>
        <end position="327"/>
    </location>
</feature>
<dbReference type="HOGENOM" id="CLU_019134_1_0_9"/>
<dbReference type="InterPro" id="IPR027473">
    <property type="entry name" value="L-asparaginase_C"/>
</dbReference>
<dbReference type="Gene3D" id="3.40.50.1170">
    <property type="entry name" value="L-asparaginase, N-terminal domain"/>
    <property type="match status" value="1"/>
</dbReference>
<dbReference type="InterPro" id="IPR004550">
    <property type="entry name" value="AsnASE_II"/>
</dbReference>
<dbReference type="PIRSF" id="PIRSF500176">
    <property type="entry name" value="L_ASNase"/>
    <property type="match status" value="1"/>
</dbReference>
<dbReference type="SMART" id="SM00870">
    <property type="entry name" value="Asparaginase"/>
    <property type="match status" value="1"/>
</dbReference>
<evidence type="ECO:0000256" key="1">
    <source>
        <dbReference type="ARBA" id="ARBA00010518"/>
    </source>
</evidence>
<organism evidence="11">
    <name type="scientific">Staphylococcus aureus subsp. aureus MN8</name>
    <dbReference type="NCBI Taxonomy" id="548470"/>
    <lineage>
        <taxon>Bacteria</taxon>
        <taxon>Bacillati</taxon>
        <taxon>Bacillota</taxon>
        <taxon>Bacilli</taxon>
        <taxon>Bacillales</taxon>
        <taxon>Staphylococcaceae</taxon>
        <taxon>Staphylococcus</taxon>
    </lineage>
</organism>